<dbReference type="InterPro" id="IPR036388">
    <property type="entry name" value="WH-like_DNA-bd_sf"/>
</dbReference>
<name>A0ABT4ULY7_9BACT</name>
<dbReference type="Gene3D" id="3.40.50.2300">
    <property type="match status" value="2"/>
</dbReference>
<dbReference type="SMART" id="SM00345">
    <property type="entry name" value="HTH_GNTR"/>
    <property type="match status" value="1"/>
</dbReference>
<gene>
    <name evidence="5" type="ORF">O3P16_13675</name>
</gene>
<dbReference type="PANTHER" id="PTHR38445:SF10">
    <property type="entry name" value="GNTR-FAMILY TRANSCRIPTIONAL REGULATOR"/>
    <property type="match status" value="1"/>
</dbReference>
<dbReference type="InterPro" id="IPR000524">
    <property type="entry name" value="Tscrpt_reg_HTH_GntR"/>
</dbReference>
<dbReference type="EMBL" id="JAQGEF010000018">
    <property type="protein sequence ID" value="MDA3615864.1"/>
    <property type="molecule type" value="Genomic_DNA"/>
</dbReference>
<evidence type="ECO:0000313" key="5">
    <source>
        <dbReference type="EMBL" id="MDA3615864.1"/>
    </source>
</evidence>
<keyword evidence="1" id="KW-0805">Transcription regulation</keyword>
<sequence>MIKKPLIYQYLNIDFHSANPKYMQLANCIKNAIAEGAIKKDEILPSINELSFEFEISRDTAEKGYKYLKQLGILGSVPGKGYFVKNTEVDKTIKICLLFNKLSAHKKIVYDAFVRTLAEQATIDFFIYNNDFNYFKKLVANNTNDYDYYVVIPHFLDGAENAYEVLNTIPKEKLLLLDKLVQGVTGDFAAVYENFEKDIFETLEQAKELLSKYEAIKIIFPEASYYPNEILKGFLKFGKVHKMKTDVIKDINTYTVKKGEVYINLMEGDLVTLVENILKHKLKVGKDVGVISYNETPLKKIILNGITTISTNFEVMGAKAAEAILNKSLEHYEVPFKLTVRPSI</sequence>
<dbReference type="Gene3D" id="1.10.10.10">
    <property type="entry name" value="Winged helix-like DNA-binding domain superfamily/Winged helix DNA-binding domain"/>
    <property type="match status" value="1"/>
</dbReference>
<dbReference type="InterPro" id="IPR028082">
    <property type="entry name" value="Peripla_BP_I"/>
</dbReference>
<protein>
    <submittedName>
        <fullName evidence="5">GntR family transcriptional regulator</fullName>
    </submittedName>
</protein>
<evidence type="ECO:0000256" key="3">
    <source>
        <dbReference type="ARBA" id="ARBA00023163"/>
    </source>
</evidence>
<dbReference type="SUPFAM" id="SSF46785">
    <property type="entry name" value="Winged helix' DNA-binding domain"/>
    <property type="match status" value="1"/>
</dbReference>
<dbReference type="CDD" id="cd07377">
    <property type="entry name" value="WHTH_GntR"/>
    <property type="match status" value="1"/>
</dbReference>
<evidence type="ECO:0000256" key="2">
    <source>
        <dbReference type="ARBA" id="ARBA00023125"/>
    </source>
</evidence>
<keyword evidence="3" id="KW-0804">Transcription</keyword>
<evidence type="ECO:0000313" key="6">
    <source>
        <dbReference type="Proteomes" id="UP001210231"/>
    </source>
</evidence>
<feature type="domain" description="HTH gntR-type" evidence="4">
    <location>
        <begin position="19"/>
        <end position="87"/>
    </location>
</feature>
<evidence type="ECO:0000259" key="4">
    <source>
        <dbReference type="PROSITE" id="PS50949"/>
    </source>
</evidence>
<proteinExistence type="predicted"/>
<dbReference type="PROSITE" id="PS50949">
    <property type="entry name" value="HTH_GNTR"/>
    <property type="match status" value="1"/>
</dbReference>
<keyword evidence="2" id="KW-0238">DNA-binding</keyword>
<keyword evidence="6" id="KW-1185">Reference proteome</keyword>
<dbReference type="SUPFAM" id="SSF53822">
    <property type="entry name" value="Periplasmic binding protein-like I"/>
    <property type="match status" value="1"/>
</dbReference>
<organism evidence="5 6">
    <name type="scientific">Polluticaenibacter yanchengensis</name>
    <dbReference type="NCBI Taxonomy" id="3014562"/>
    <lineage>
        <taxon>Bacteria</taxon>
        <taxon>Pseudomonadati</taxon>
        <taxon>Bacteroidota</taxon>
        <taxon>Chitinophagia</taxon>
        <taxon>Chitinophagales</taxon>
        <taxon>Chitinophagaceae</taxon>
        <taxon>Polluticaenibacter</taxon>
    </lineage>
</organism>
<dbReference type="Proteomes" id="UP001210231">
    <property type="component" value="Unassembled WGS sequence"/>
</dbReference>
<dbReference type="Pfam" id="PF00392">
    <property type="entry name" value="GntR"/>
    <property type="match status" value="1"/>
</dbReference>
<accession>A0ABT4ULY7</accession>
<reference evidence="5 6" key="1">
    <citation type="submission" date="2022-12" db="EMBL/GenBank/DDBJ databases">
        <title>Chitinophagaceae gen. sp. nov., a new member of the family Chitinophagaceae, isolated from soil in a chemical factory.</title>
        <authorList>
            <person name="Ke Z."/>
        </authorList>
    </citation>
    <scope>NUCLEOTIDE SEQUENCE [LARGE SCALE GENOMIC DNA]</scope>
    <source>
        <strain evidence="5 6">LY-5</strain>
    </source>
</reference>
<dbReference type="InterPro" id="IPR036390">
    <property type="entry name" value="WH_DNA-bd_sf"/>
</dbReference>
<comment type="caution">
    <text evidence="5">The sequence shown here is derived from an EMBL/GenBank/DDBJ whole genome shotgun (WGS) entry which is preliminary data.</text>
</comment>
<dbReference type="RefSeq" id="WP_407032192.1">
    <property type="nucleotide sequence ID" value="NZ_JAQGEF010000018.1"/>
</dbReference>
<dbReference type="PANTHER" id="PTHR38445">
    <property type="entry name" value="HTH-TYPE TRANSCRIPTIONAL REPRESSOR YTRA"/>
    <property type="match status" value="1"/>
</dbReference>
<evidence type="ECO:0000256" key="1">
    <source>
        <dbReference type="ARBA" id="ARBA00023015"/>
    </source>
</evidence>